<dbReference type="EMBL" id="CATOUU010000696">
    <property type="protein sequence ID" value="CAI9941783.1"/>
    <property type="molecule type" value="Genomic_DNA"/>
</dbReference>
<proteinExistence type="predicted"/>
<name>A0AA86PNB1_9EUKA</name>
<reference evidence="2 3" key="2">
    <citation type="submission" date="2024-07" db="EMBL/GenBank/DDBJ databases">
        <authorList>
            <person name="Akdeniz Z."/>
        </authorList>
    </citation>
    <scope>NUCLEOTIDE SEQUENCE [LARGE SCALE GENOMIC DNA]</scope>
</reference>
<keyword evidence="3" id="KW-1185">Reference proteome</keyword>
<gene>
    <name evidence="1" type="ORF">HINF_LOCUS29428</name>
    <name evidence="2" type="ORF">HINF_LOCUS69311</name>
</gene>
<dbReference type="Proteomes" id="UP001642409">
    <property type="component" value="Unassembled WGS sequence"/>
</dbReference>
<organism evidence="1">
    <name type="scientific">Hexamita inflata</name>
    <dbReference type="NCBI Taxonomy" id="28002"/>
    <lineage>
        <taxon>Eukaryota</taxon>
        <taxon>Metamonada</taxon>
        <taxon>Diplomonadida</taxon>
        <taxon>Hexamitidae</taxon>
        <taxon>Hexamitinae</taxon>
        <taxon>Hexamita</taxon>
    </lineage>
</organism>
<dbReference type="AlphaFoldDB" id="A0AA86PNB1"/>
<dbReference type="EMBL" id="CAXDID020000503">
    <property type="protein sequence ID" value="CAL6097812.1"/>
    <property type="molecule type" value="Genomic_DNA"/>
</dbReference>
<reference evidence="1" key="1">
    <citation type="submission" date="2023-06" db="EMBL/GenBank/DDBJ databases">
        <authorList>
            <person name="Kurt Z."/>
        </authorList>
    </citation>
    <scope>NUCLEOTIDE SEQUENCE</scope>
</reference>
<sequence>MLYATHQNLTIRKNVTREWVTQRTQSNQKTFPRRCLHALESGQNYVSSCSVFKLRRHSGPAYSILGSGKLLASGNMLRRAVRQRRVQFQRKTVGVFNLCSLFGGGGASLFQKYGRRDKG</sequence>
<evidence type="ECO:0000313" key="1">
    <source>
        <dbReference type="EMBL" id="CAI9941783.1"/>
    </source>
</evidence>
<evidence type="ECO:0000313" key="3">
    <source>
        <dbReference type="Proteomes" id="UP001642409"/>
    </source>
</evidence>
<protein>
    <submittedName>
        <fullName evidence="2">Hypothetical_protein</fullName>
    </submittedName>
</protein>
<comment type="caution">
    <text evidence="1">The sequence shown here is derived from an EMBL/GenBank/DDBJ whole genome shotgun (WGS) entry which is preliminary data.</text>
</comment>
<evidence type="ECO:0000313" key="2">
    <source>
        <dbReference type="EMBL" id="CAL6097812.1"/>
    </source>
</evidence>
<accession>A0AA86PNB1</accession>